<evidence type="ECO:0000256" key="3">
    <source>
        <dbReference type="ARBA" id="ARBA00023157"/>
    </source>
</evidence>
<keyword evidence="2" id="KW-0677">Repeat</keyword>
<dbReference type="PANTHER" id="PTHR46439:SF1">
    <property type="entry name" value="CYSTEINE-RICH MOTOR NEURON 1 PROTEIN"/>
    <property type="match status" value="1"/>
</dbReference>
<dbReference type="Pfam" id="PF23334">
    <property type="entry name" value="VWC2L_2nd"/>
    <property type="match status" value="3"/>
</dbReference>
<feature type="domain" description="Antistasin-like" evidence="6">
    <location>
        <begin position="420"/>
        <end position="445"/>
    </location>
</feature>
<dbReference type="InterPro" id="IPR052624">
    <property type="entry name" value="CRIM1"/>
</dbReference>
<dbReference type="PANTHER" id="PTHR46439">
    <property type="entry name" value="CYSTEINE-RICH MOTOR NEURON 1 PROTEIN"/>
    <property type="match status" value="1"/>
</dbReference>
<name>A0ABU7BV33_9TELE</name>
<dbReference type="InterPro" id="IPR017891">
    <property type="entry name" value="Insulin_GF-bd_Cys-rich_CS"/>
</dbReference>
<evidence type="ECO:0000256" key="1">
    <source>
        <dbReference type="ARBA" id="ARBA00022729"/>
    </source>
</evidence>
<sequence length="548" mass="60562">MFGKRSVMLLNLLVVVRAVLAHECTPCNLRTCAVKVAHGCEGGRSVARDPCGCCDHCARLEWEPCGGQDWAHGYCALGLTCASINSTGAATIPEIGVCKLLPGNPDAGLEDERCPLITGCEKAEAECVCDARYSCLGTFTYPNQETCMKASKSEGRRHEHREKHKEKYVGPPNPTCIFSGCNLTADGCMCESQSCHHNFTYINRSQCQEAAVSPKCIFNGKEFSEGEVYRMDPCWLCQCRGGISFCSKAECAELDCERFYIPEGECCPVCIDVELMSMDRTKASCWVNNKLRTHEEQWKEDDCTFCQCVDGEPHCTAMACKQSCQNPVKIPGECCPFCEEPSYETVSPLLCPPLENCSLLGTECPYGFQQDQNGCLLCQCLNNDSCPDLGKYCSLQCPMGYEKDDLGCEVCECSIPTPKCRPLTCTKTCPYGYVRNKHGCEMCRCVKCPPFTCDKHCSNGYRQNRKGCNICMCKESNQVRSTTVPAPTPSFCLTSNGRRYDEGDSWHDGCRDCYCHSGREMCVLISCPMPSCSHPVVKSDQCCPTCEA</sequence>
<dbReference type="InterPro" id="IPR011061">
    <property type="entry name" value="Hirudin/antistatin"/>
</dbReference>
<evidence type="ECO:0000259" key="7">
    <source>
        <dbReference type="PROSITE" id="PS51323"/>
    </source>
</evidence>
<dbReference type="PROSITE" id="PS51252">
    <property type="entry name" value="ANTISTASIN"/>
    <property type="match status" value="4"/>
</dbReference>
<dbReference type="Gene3D" id="6.20.200.20">
    <property type="match status" value="3"/>
</dbReference>
<dbReference type="PROSITE" id="PS51323">
    <property type="entry name" value="IGFBP_N_2"/>
    <property type="match status" value="1"/>
</dbReference>
<evidence type="ECO:0000256" key="2">
    <source>
        <dbReference type="ARBA" id="ARBA00022737"/>
    </source>
</evidence>
<dbReference type="Proteomes" id="UP001345963">
    <property type="component" value="Unassembled WGS sequence"/>
</dbReference>
<dbReference type="EMBL" id="JAHUTI010069055">
    <property type="protein sequence ID" value="MED6253940.1"/>
    <property type="molecule type" value="Genomic_DNA"/>
</dbReference>
<feature type="signal peptide" evidence="4">
    <location>
        <begin position="1"/>
        <end position="21"/>
    </location>
</feature>
<dbReference type="PROSITE" id="PS00222">
    <property type="entry name" value="IGFBP_N_1"/>
    <property type="match status" value="1"/>
</dbReference>
<accession>A0ABU7BV33</accession>
<dbReference type="Gene3D" id="4.10.40.20">
    <property type="match status" value="1"/>
</dbReference>
<feature type="domain" description="VWFC" evidence="5">
    <location>
        <begin position="214"/>
        <end position="271"/>
    </location>
</feature>
<dbReference type="PROSITE" id="PS01208">
    <property type="entry name" value="VWFC_1"/>
    <property type="match status" value="3"/>
</dbReference>
<evidence type="ECO:0000313" key="8">
    <source>
        <dbReference type="EMBL" id="MED6253940.1"/>
    </source>
</evidence>
<feature type="domain" description="IGFBP N-terminal" evidence="7">
    <location>
        <begin position="20"/>
        <end position="101"/>
    </location>
</feature>
<reference evidence="8 9" key="1">
    <citation type="submission" date="2021-07" db="EMBL/GenBank/DDBJ databases">
        <authorList>
            <person name="Palmer J.M."/>
        </authorList>
    </citation>
    <scope>NUCLEOTIDE SEQUENCE [LARGE SCALE GENOMIC DNA]</scope>
    <source>
        <strain evidence="8 9">AT_MEX2019</strain>
        <tissue evidence="8">Muscle</tissue>
    </source>
</reference>
<evidence type="ECO:0000256" key="4">
    <source>
        <dbReference type="SAM" id="SignalP"/>
    </source>
</evidence>
<evidence type="ECO:0000313" key="9">
    <source>
        <dbReference type="Proteomes" id="UP001345963"/>
    </source>
</evidence>
<dbReference type="SUPFAM" id="SSF57184">
    <property type="entry name" value="Growth factor receptor domain"/>
    <property type="match status" value="1"/>
</dbReference>
<dbReference type="SMART" id="SM00121">
    <property type="entry name" value="IB"/>
    <property type="match status" value="1"/>
</dbReference>
<feature type="domain" description="VWFC" evidence="5">
    <location>
        <begin position="490"/>
        <end position="547"/>
    </location>
</feature>
<organism evidence="8 9">
    <name type="scientific">Ataeniobius toweri</name>
    <dbReference type="NCBI Taxonomy" id="208326"/>
    <lineage>
        <taxon>Eukaryota</taxon>
        <taxon>Metazoa</taxon>
        <taxon>Chordata</taxon>
        <taxon>Craniata</taxon>
        <taxon>Vertebrata</taxon>
        <taxon>Euteleostomi</taxon>
        <taxon>Actinopterygii</taxon>
        <taxon>Neopterygii</taxon>
        <taxon>Teleostei</taxon>
        <taxon>Neoteleostei</taxon>
        <taxon>Acanthomorphata</taxon>
        <taxon>Ovalentaria</taxon>
        <taxon>Atherinomorphae</taxon>
        <taxon>Cyprinodontiformes</taxon>
        <taxon>Goodeidae</taxon>
        <taxon>Ataeniobius</taxon>
    </lineage>
</organism>
<dbReference type="Pfam" id="PF00219">
    <property type="entry name" value="IGFBP"/>
    <property type="match status" value="1"/>
</dbReference>
<feature type="domain" description="Antistasin-like" evidence="6">
    <location>
        <begin position="351"/>
        <end position="380"/>
    </location>
</feature>
<feature type="domain" description="VWFC" evidence="5">
    <location>
        <begin position="283"/>
        <end position="339"/>
    </location>
</feature>
<feature type="domain" description="Antistasin-like" evidence="6">
    <location>
        <begin position="386"/>
        <end position="413"/>
    </location>
</feature>
<keyword evidence="3" id="KW-1015">Disulfide bond</keyword>
<feature type="domain" description="Antistasin-like" evidence="6">
    <location>
        <begin position="448"/>
        <end position="473"/>
    </location>
</feature>
<dbReference type="SUPFAM" id="SSF57262">
    <property type="entry name" value="Leech antihemostatic proteins"/>
    <property type="match status" value="4"/>
</dbReference>
<gene>
    <name evidence="8" type="ORF">ATANTOWER_009249</name>
</gene>
<evidence type="ECO:0000259" key="6">
    <source>
        <dbReference type="PROSITE" id="PS51252"/>
    </source>
</evidence>
<dbReference type="Pfam" id="PF02822">
    <property type="entry name" value="Antistasin"/>
    <property type="match status" value="4"/>
</dbReference>
<proteinExistence type="predicted"/>
<protein>
    <recommendedName>
        <fullName evidence="10">Cysteine-rich motor neuron 1 protein</fullName>
    </recommendedName>
</protein>
<dbReference type="InterPro" id="IPR009030">
    <property type="entry name" value="Growth_fac_rcpt_cys_sf"/>
</dbReference>
<keyword evidence="1 4" id="KW-0732">Signal</keyword>
<evidence type="ECO:0008006" key="10">
    <source>
        <dbReference type="Google" id="ProtNLM"/>
    </source>
</evidence>
<dbReference type="Gene3D" id="2.10.22.10">
    <property type="entry name" value="Antistasin, domain 1"/>
    <property type="match status" value="4"/>
</dbReference>
<keyword evidence="9" id="KW-1185">Reference proteome</keyword>
<dbReference type="InterPro" id="IPR004094">
    <property type="entry name" value="Antistasin-like"/>
</dbReference>
<comment type="caution">
    <text evidence="8">The sequence shown here is derived from an EMBL/GenBank/DDBJ whole genome shotgun (WGS) entry which is preliminary data.</text>
</comment>
<dbReference type="SUPFAM" id="SSF57603">
    <property type="entry name" value="FnI-like domain"/>
    <property type="match status" value="3"/>
</dbReference>
<dbReference type="InterPro" id="IPR000867">
    <property type="entry name" value="IGFBP-like"/>
</dbReference>
<dbReference type="PROSITE" id="PS50184">
    <property type="entry name" value="VWFC_2"/>
    <property type="match status" value="3"/>
</dbReference>
<evidence type="ECO:0000259" key="5">
    <source>
        <dbReference type="PROSITE" id="PS50184"/>
    </source>
</evidence>
<feature type="chain" id="PRO_5046866666" description="Cysteine-rich motor neuron 1 protein" evidence="4">
    <location>
        <begin position="22"/>
        <end position="548"/>
    </location>
</feature>
<dbReference type="InterPro" id="IPR001007">
    <property type="entry name" value="VWF_dom"/>
</dbReference>
<dbReference type="SMART" id="SM00214">
    <property type="entry name" value="VWC"/>
    <property type="match status" value="3"/>
</dbReference>